<organism evidence="5 6">
    <name type="scientific">Mola mola</name>
    <name type="common">Ocean sunfish</name>
    <name type="synonym">Tetraodon mola</name>
    <dbReference type="NCBI Taxonomy" id="94237"/>
    <lineage>
        <taxon>Eukaryota</taxon>
        <taxon>Metazoa</taxon>
        <taxon>Chordata</taxon>
        <taxon>Craniata</taxon>
        <taxon>Vertebrata</taxon>
        <taxon>Euteleostomi</taxon>
        <taxon>Actinopterygii</taxon>
        <taxon>Neopterygii</taxon>
        <taxon>Teleostei</taxon>
        <taxon>Neoteleostei</taxon>
        <taxon>Acanthomorphata</taxon>
        <taxon>Eupercaria</taxon>
        <taxon>Tetraodontiformes</taxon>
        <taxon>Molidae</taxon>
        <taxon>Mola</taxon>
    </lineage>
</organism>
<dbReference type="GO" id="GO:0008093">
    <property type="term" value="F:cytoskeletal anchor activity"/>
    <property type="evidence" value="ECO:0007669"/>
    <property type="project" value="InterPro"/>
</dbReference>
<dbReference type="PANTHER" id="PTHR31233:SF13">
    <property type="entry name" value="BICAUDAL D HOMOLOG 2 (DROSOPHILA)"/>
    <property type="match status" value="1"/>
</dbReference>
<feature type="coiled-coil region" evidence="3">
    <location>
        <begin position="676"/>
        <end position="791"/>
    </location>
</feature>
<evidence type="ECO:0000256" key="2">
    <source>
        <dbReference type="ARBA" id="ARBA00023054"/>
    </source>
</evidence>
<evidence type="ECO:0000313" key="5">
    <source>
        <dbReference type="Ensembl" id="ENSMMOP00000028792.1"/>
    </source>
</evidence>
<dbReference type="Gene3D" id="6.10.250.2470">
    <property type="match status" value="1"/>
</dbReference>
<dbReference type="GO" id="GO:0005829">
    <property type="term" value="C:cytosol"/>
    <property type="evidence" value="ECO:0007669"/>
    <property type="project" value="TreeGrafter"/>
</dbReference>
<proteinExistence type="inferred from homology"/>
<feature type="compositionally biased region" description="Basic and acidic residues" evidence="4">
    <location>
        <begin position="400"/>
        <end position="420"/>
    </location>
</feature>
<dbReference type="Pfam" id="PF09730">
    <property type="entry name" value="BicD"/>
    <property type="match status" value="1"/>
</dbReference>
<dbReference type="PANTHER" id="PTHR31233">
    <property type="entry name" value="BICAUDAL D FAMILY MEMBER"/>
    <property type="match status" value="1"/>
</dbReference>
<dbReference type="Proteomes" id="UP000261620">
    <property type="component" value="Unplaced"/>
</dbReference>
<dbReference type="GO" id="GO:0034452">
    <property type="term" value="F:dynactin binding"/>
    <property type="evidence" value="ECO:0007669"/>
    <property type="project" value="TreeGrafter"/>
</dbReference>
<keyword evidence="6" id="KW-1185">Reference proteome</keyword>
<dbReference type="InterPro" id="IPR018477">
    <property type="entry name" value="BICD"/>
</dbReference>
<dbReference type="OMA" id="MEEQDYP"/>
<dbReference type="GO" id="GO:0070507">
    <property type="term" value="P:regulation of microtubule cytoskeleton organization"/>
    <property type="evidence" value="ECO:0007669"/>
    <property type="project" value="TreeGrafter"/>
</dbReference>
<feature type="region of interest" description="Disordered" evidence="4">
    <location>
        <begin position="792"/>
        <end position="813"/>
    </location>
</feature>
<sequence length="873" mass="99607">MSMSMEEQEYAEAVLVTEAGPQWLRAEVERLTRELGETTHEKIQAAEYGLAVLEEKQQLKQRFDELETEYEAVRHELDQLKEAFGQAYSTHKKVAADGESREESLILESASKEALYQQKVLELQNELRQAKTSFTSVQSENERLSSIVLELKENSDLAELQRGQLRDDIREYKVREARLLQDYSELEEENISLQKQVSVLRQNQVEFEGLKHEIRRLEEDSQCLQSQLEEAIRLREIAERQLTEALETIKTEREQKATLRKELSHYMTIGGSVYNSSFNISIDNLKLHDDPSSTEPDNDDLIRGFENGLLKTGEGDEDKRGEAFKPAPSLVDDLLSELNISEIQKLKQQLMQVEREKMALISSLQESQKQLEQAYGTVSEQKEAVNRLTEHLSAMRKLQASKERQSALDSEKDRDSHDDGDYYELDINGPEILQCKYTVAMSEAGELRQELKTLRTNYKKCQSQYEDERVRLESDVQELRSKLASLEKISQADKADVARLEKELRLVSEAAGESLGSLNVAQDELICFSEELANLYNHVCMCNNETPNRVMLDYYKQGKAIIRKGQEGKEHQSSVLLTNGMMTETELKNSKSSVPSAPTPEHRPEPMNIYNLVAIIRDQIRHLQQAVDRTTELSRQRLANLELSTVADKDKEACMEEILKLKSLLSTKREQIATLRAVLKANKQTAEVALANLKSKYDSEKAMVTETMMKLRNELKALKEDAATFSSLRAMFATRCDEYVTQLDDMQRQLAAAEDEKKTLNSLLRMAIQQKLALTQRLEDLEFDHEQARRNSATAVGGKGKTKGKGVSSNHHVSGQLSYRADSETHGITRGSGFFCKAFRGLFKLVLLYISKIPTSLRLYIHLFLTVVSLFFM</sequence>
<feature type="coiled-coil region" evidence="3">
    <location>
        <begin position="444"/>
        <end position="503"/>
    </location>
</feature>
<evidence type="ECO:0000256" key="3">
    <source>
        <dbReference type="SAM" id="Coils"/>
    </source>
</evidence>
<keyword evidence="2 3" id="KW-0175">Coiled coil</keyword>
<dbReference type="GO" id="GO:0070840">
    <property type="term" value="F:dynein complex binding"/>
    <property type="evidence" value="ECO:0007669"/>
    <property type="project" value="InterPro"/>
</dbReference>
<evidence type="ECO:0000256" key="4">
    <source>
        <dbReference type="SAM" id="MobiDB-lite"/>
    </source>
</evidence>
<reference evidence="5" key="2">
    <citation type="submission" date="2025-09" db="UniProtKB">
        <authorList>
            <consortium name="Ensembl"/>
        </authorList>
    </citation>
    <scope>IDENTIFICATION</scope>
</reference>
<evidence type="ECO:0000256" key="1">
    <source>
        <dbReference type="ARBA" id="ARBA00010061"/>
    </source>
</evidence>
<reference evidence="5" key="1">
    <citation type="submission" date="2025-08" db="UniProtKB">
        <authorList>
            <consortium name="Ensembl"/>
        </authorList>
    </citation>
    <scope>IDENTIFICATION</scope>
</reference>
<feature type="coiled-coil region" evidence="3">
    <location>
        <begin position="169"/>
        <end position="262"/>
    </location>
</feature>
<dbReference type="GO" id="GO:0005794">
    <property type="term" value="C:Golgi apparatus"/>
    <property type="evidence" value="ECO:0007669"/>
    <property type="project" value="TreeGrafter"/>
</dbReference>
<feature type="region of interest" description="Disordered" evidence="4">
    <location>
        <begin position="396"/>
        <end position="420"/>
    </location>
</feature>
<accession>A0A3Q4C0T8</accession>
<feature type="coiled-coil region" evidence="3">
    <location>
        <begin position="49"/>
        <end position="83"/>
    </location>
</feature>
<feature type="coiled-coil region" evidence="3">
    <location>
        <begin position="336"/>
        <end position="384"/>
    </location>
</feature>
<evidence type="ECO:0000313" key="6">
    <source>
        <dbReference type="Proteomes" id="UP000261620"/>
    </source>
</evidence>
<comment type="similarity">
    <text evidence="1">Belongs to the BicD family.</text>
</comment>
<feature type="coiled-coil region" evidence="3">
    <location>
        <begin position="113"/>
        <end position="140"/>
    </location>
</feature>
<dbReference type="GO" id="GO:0072393">
    <property type="term" value="P:microtubule anchoring at microtubule organizing center"/>
    <property type="evidence" value="ECO:0007669"/>
    <property type="project" value="TreeGrafter"/>
</dbReference>
<dbReference type="STRING" id="94237.ENSMMOP00000028792"/>
<dbReference type="Ensembl" id="ENSMMOT00000029278.1">
    <property type="protein sequence ID" value="ENSMMOP00000028792.1"/>
    <property type="gene ID" value="ENSMMOG00000021721.1"/>
</dbReference>
<dbReference type="AlphaFoldDB" id="A0A3Q4C0T8"/>
<protein>
    <submittedName>
        <fullName evidence="5">Uncharacterized protein</fullName>
    </submittedName>
</protein>
<name>A0A3Q4C0T8_MOLML</name>